<reference evidence="2" key="1">
    <citation type="journal article" date="2023" name="Mol. Phylogenet. Evol.">
        <title>Genome-scale phylogeny and comparative genomics of the fungal order Sordariales.</title>
        <authorList>
            <person name="Hensen N."/>
            <person name="Bonometti L."/>
            <person name="Westerberg I."/>
            <person name="Brannstrom I.O."/>
            <person name="Guillou S."/>
            <person name="Cros-Aarteil S."/>
            <person name="Calhoun S."/>
            <person name="Haridas S."/>
            <person name="Kuo A."/>
            <person name="Mondo S."/>
            <person name="Pangilinan J."/>
            <person name="Riley R."/>
            <person name="LaButti K."/>
            <person name="Andreopoulos B."/>
            <person name="Lipzen A."/>
            <person name="Chen C."/>
            <person name="Yan M."/>
            <person name="Daum C."/>
            <person name="Ng V."/>
            <person name="Clum A."/>
            <person name="Steindorff A."/>
            <person name="Ohm R.A."/>
            <person name="Martin F."/>
            <person name="Silar P."/>
            <person name="Natvig D.O."/>
            <person name="Lalanne C."/>
            <person name="Gautier V."/>
            <person name="Ament-Velasquez S.L."/>
            <person name="Kruys A."/>
            <person name="Hutchinson M.I."/>
            <person name="Powell A.J."/>
            <person name="Barry K."/>
            <person name="Miller A.N."/>
            <person name="Grigoriev I.V."/>
            <person name="Debuchy R."/>
            <person name="Gladieux P."/>
            <person name="Hiltunen Thoren M."/>
            <person name="Johannesson H."/>
        </authorList>
    </citation>
    <scope>NUCLEOTIDE SEQUENCE</scope>
    <source>
        <strain evidence="2">CBS 532.94</strain>
    </source>
</reference>
<name>A0AAN7HEI4_9PEZI</name>
<dbReference type="EMBL" id="MU860080">
    <property type="protein sequence ID" value="KAK4238880.1"/>
    <property type="molecule type" value="Genomic_DNA"/>
</dbReference>
<dbReference type="PANTHER" id="PTHR38489:SF1">
    <property type="entry name" value="HISTONE CHAPERONE DOMAIN-CONTAINING PROTEIN"/>
    <property type="match status" value="1"/>
</dbReference>
<reference evidence="2" key="2">
    <citation type="submission" date="2023-05" db="EMBL/GenBank/DDBJ databases">
        <authorList>
            <consortium name="Lawrence Berkeley National Laboratory"/>
            <person name="Steindorff A."/>
            <person name="Hensen N."/>
            <person name="Bonometti L."/>
            <person name="Westerberg I."/>
            <person name="Brannstrom I.O."/>
            <person name="Guillou S."/>
            <person name="Cros-Aarteil S."/>
            <person name="Calhoun S."/>
            <person name="Haridas S."/>
            <person name="Kuo A."/>
            <person name="Mondo S."/>
            <person name="Pangilinan J."/>
            <person name="Riley R."/>
            <person name="Labutti K."/>
            <person name="Andreopoulos B."/>
            <person name="Lipzen A."/>
            <person name="Chen C."/>
            <person name="Yanf M."/>
            <person name="Daum C."/>
            <person name="Ng V."/>
            <person name="Clum A."/>
            <person name="Ohm R."/>
            <person name="Martin F."/>
            <person name="Silar P."/>
            <person name="Natvig D."/>
            <person name="Lalanne C."/>
            <person name="Gautier V."/>
            <person name="Ament-Velasquez S.L."/>
            <person name="Kruys A."/>
            <person name="Hutchinson M.I."/>
            <person name="Powell A.J."/>
            <person name="Barry K."/>
            <person name="Miller A.N."/>
            <person name="Grigoriev I.V."/>
            <person name="Debuchy R."/>
            <person name="Gladieux P."/>
            <person name="Thoren M.H."/>
            <person name="Johannesson H."/>
        </authorList>
    </citation>
    <scope>NUCLEOTIDE SEQUENCE</scope>
    <source>
        <strain evidence="2">CBS 532.94</strain>
    </source>
</reference>
<sequence>MTPRIRIVVRDRGLLATDRPISVVKPVKPVKPVQHVQPIQPPRSKRGDLAHLCQGVDIALEYFNSDSAGAISTLTAKARKWADKYFKGYPYAAKRPTALLRTFPNLFNLEIEAHLRLVPTVSMAPPSSVEPEGASPRDLRRAERRAMNSETFPEFAEPTLASEAELDQVVDLTRQRAKPTMRVDAAMLRGSGLLSTLPEFLGQLARANLEVETKLANDPETVRLELDEDQAAAQPHIEMNLFSGLIETQRRRHQRRIILPGGEPFRLPGDEEGASSEHEGSTVGKQSSSSDADESGDESDASTSTTASLRANRKKRKSAALEDADSAGETDRPNKIRLQYEYPPPELRRYDMKRRKLITRANPDAVPNDPFEAAQSDPARAAAKPPASCSSSADPSSVRVADTARPTSSGSSSSSSSSSSSAGRTPITKIRVPSRSPDGSRSASPDRIIILRHPVLPSSSSGGTPSSDESSGSQGSASSSAHRPRIKVLQKERKEQRDASPSLAVRKRLIQEVD</sequence>
<feature type="region of interest" description="Disordered" evidence="1">
    <location>
        <begin position="257"/>
        <end position="514"/>
    </location>
</feature>
<feature type="compositionally biased region" description="Low complexity" evidence="1">
    <location>
        <begin position="458"/>
        <end position="480"/>
    </location>
</feature>
<evidence type="ECO:0000313" key="3">
    <source>
        <dbReference type="Proteomes" id="UP001303760"/>
    </source>
</evidence>
<feature type="compositionally biased region" description="Low complexity" evidence="1">
    <location>
        <begin position="376"/>
        <end position="401"/>
    </location>
</feature>
<evidence type="ECO:0000313" key="2">
    <source>
        <dbReference type="EMBL" id="KAK4238880.1"/>
    </source>
</evidence>
<accession>A0AAN7HEI4</accession>
<gene>
    <name evidence="2" type="ORF">C8A03DRAFT_43423</name>
</gene>
<evidence type="ECO:0000256" key="1">
    <source>
        <dbReference type="SAM" id="MobiDB-lite"/>
    </source>
</evidence>
<proteinExistence type="predicted"/>
<feature type="compositionally biased region" description="Low complexity" evidence="1">
    <location>
        <begin position="408"/>
        <end position="421"/>
    </location>
</feature>
<dbReference type="InterPro" id="IPR027921">
    <property type="entry name" value="NOPCHAP1"/>
</dbReference>
<dbReference type="PANTHER" id="PTHR38489">
    <property type="entry name" value="HISTONE CHAPERONE DOMAIN-CONTAINING PROTEIN"/>
    <property type="match status" value="1"/>
</dbReference>
<comment type="caution">
    <text evidence="2">The sequence shown here is derived from an EMBL/GenBank/DDBJ whole genome shotgun (WGS) entry which is preliminary data.</text>
</comment>
<dbReference type="Pfam" id="PF15370">
    <property type="entry name" value="NOPCHAP1"/>
    <property type="match status" value="1"/>
</dbReference>
<dbReference type="GO" id="GO:0000492">
    <property type="term" value="P:box C/D snoRNP assembly"/>
    <property type="evidence" value="ECO:0007669"/>
    <property type="project" value="InterPro"/>
</dbReference>
<dbReference type="Proteomes" id="UP001303760">
    <property type="component" value="Unassembled WGS sequence"/>
</dbReference>
<organism evidence="2 3">
    <name type="scientific">Achaetomium macrosporum</name>
    <dbReference type="NCBI Taxonomy" id="79813"/>
    <lineage>
        <taxon>Eukaryota</taxon>
        <taxon>Fungi</taxon>
        <taxon>Dikarya</taxon>
        <taxon>Ascomycota</taxon>
        <taxon>Pezizomycotina</taxon>
        <taxon>Sordariomycetes</taxon>
        <taxon>Sordariomycetidae</taxon>
        <taxon>Sordariales</taxon>
        <taxon>Chaetomiaceae</taxon>
        <taxon>Achaetomium</taxon>
    </lineage>
</organism>
<feature type="compositionally biased region" description="Acidic residues" evidence="1">
    <location>
        <begin position="291"/>
        <end position="300"/>
    </location>
</feature>
<protein>
    <submittedName>
        <fullName evidence="2">Uncharacterized protein</fullName>
    </submittedName>
</protein>
<dbReference type="AlphaFoldDB" id="A0AAN7HEI4"/>
<keyword evidence="3" id="KW-1185">Reference proteome</keyword>
<feature type="compositionally biased region" description="Basic and acidic residues" evidence="1">
    <location>
        <begin position="489"/>
        <end position="498"/>
    </location>
</feature>